<evidence type="ECO:0000313" key="2">
    <source>
        <dbReference type="Proteomes" id="UP001155079"/>
    </source>
</evidence>
<proteinExistence type="predicted"/>
<reference evidence="1 2" key="1">
    <citation type="submission" date="2022-06" db="EMBL/GenBank/DDBJ databases">
        <authorList>
            <person name="Sun Q."/>
        </authorList>
    </citation>
    <scope>NUCLEOTIDE SEQUENCE [LARGE SCALE GENOMIC DNA]</scope>
    <source>
        <strain evidence="1 2">S153</strain>
    </source>
</reference>
<comment type="caution">
    <text evidence="1">The sequence shown here is derived from an EMBL/GenBank/DDBJ whole genome shotgun (WGS) entry which is preliminary data.</text>
</comment>
<dbReference type="Proteomes" id="UP001155079">
    <property type="component" value="Unassembled WGS sequence"/>
</dbReference>
<sequence length="138" mass="15241">MNSEIGIMDGVARQVGGASGIGAKSLIDEQFNDYKDCVHSVMTTSVLDEREFNFTINAFGTTVGRLIHMHSPGEDGCAFYSETYTGMKVPVLGFLFNWLLLPSIYSRKQGKHWNNHNIEESGSAEDVLPVLYSHAHGE</sequence>
<protein>
    <submittedName>
        <fullName evidence="1">Uncharacterized protein</fullName>
    </submittedName>
</protein>
<gene>
    <name evidence="1" type="ORF">NBH20_24720</name>
</gene>
<dbReference type="EMBL" id="JAMQAY010000022">
    <property type="protein sequence ID" value="MCM2404385.1"/>
    <property type="molecule type" value="Genomic_DNA"/>
</dbReference>
<dbReference type="RefSeq" id="WP_250947040.1">
    <property type="nucleotide sequence ID" value="NZ_JAMQAY010000022.1"/>
</dbReference>
<evidence type="ECO:0000313" key="1">
    <source>
        <dbReference type="EMBL" id="MCM2404385.1"/>
    </source>
</evidence>
<accession>A0ABT0VEQ3</accession>
<organism evidence="1 2">
    <name type="scientific">Ciceribacter sichuanensis</name>
    <dbReference type="NCBI Taxonomy" id="2949647"/>
    <lineage>
        <taxon>Bacteria</taxon>
        <taxon>Pseudomonadati</taxon>
        <taxon>Pseudomonadota</taxon>
        <taxon>Alphaproteobacteria</taxon>
        <taxon>Hyphomicrobiales</taxon>
        <taxon>Rhizobiaceae</taxon>
        <taxon>Ciceribacter</taxon>
    </lineage>
</organism>
<keyword evidence="2" id="KW-1185">Reference proteome</keyword>
<name>A0ABT0VEQ3_9HYPH</name>